<sequence length="85" mass="9743">MTRRLRIQTHDRYPAKVRMAYRKLVEGTMDPLEWLAISLDSTIKADWSTFHSSPYCAIAARMCAYPGHHYSTDLLPIANTRESTG</sequence>
<proteinExistence type="predicted"/>
<dbReference type="EMBL" id="FUEG01000009">
    <property type="protein sequence ID" value="SJL08145.1"/>
    <property type="molecule type" value="Genomic_DNA"/>
</dbReference>
<protein>
    <submittedName>
        <fullName evidence="1">Uncharacterized protein</fullName>
    </submittedName>
</protein>
<organism evidence="1 2">
    <name type="scientific">Armillaria ostoyae</name>
    <name type="common">Armillaria root rot fungus</name>
    <dbReference type="NCBI Taxonomy" id="47428"/>
    <lineage>
        <taxon>Eukaryota</taxon>
        <taxon>Fungi</taxon>
        <taxon>Dikarya</taxon>
        <taxon>Basidiomycota</taxon>
        <taxon>Agaricomycotina</taxon>
        <taxon>Agaricomycetes</taxon>
        <taxon>Agaricomycetidae</taxon>
        <taxon>Agaricales</taxon>
        <taxon>Marasmiineae</taxon>
        <taxon>Physalacriaceae</taxon>
        <taxon>Armillaria</taxon>
    </lineage>
</organism>
<dbReference type="AlphaFoldDB" id="A0A284RHC1"/>
<gene>
    <name evidence="1" type="ORF">ARMOST_11508</name>
</gene>
<reference evidence="2" key="1">
    <citation type="journal article" date="2017" name="Nat. Ecol. Evol.">
        <title>Genome expansion and lineage-specific genetic innovations in the forest pathogenic fungi Armillaria.</title>
        <authorList>
            <person name="Sipos G."/>
            <person name="Prasanna A.N."/>
            <person name="Walter M.C."/>
            <person name="O'Connor E."/>
            <person name="Balint B."/>
            <person name="Krizsan K."/>
            <person name="Kiss B."/>
            <person name="Hess J."/>
            <person name="Varga T."/>
            <person name="Slot J."/>
            <person name="Riley R."/>
            <person name="Boka B."/>
            <person name="Rigling D."/>
            <person name="Barry K."/>
            <person name="Lee J."/>
            <person name="Mihaltcheva S."/>
            <person name="LaButti K."/>
            <person name="Lipzen A."/>
            <person name="Waldron R."/>
            <person name="Moloney N.M."/>
            <person name="Sperisen C."/>
            <person name="Kredics L."/>
            <person name="Vagvoelgyi C."/>
            <person name="Patrignani A."/>
            <person name="Fitzpatrick D."/>
            <person name="Nagy I."/>
            <person name="Doyle S."/>
            <person name="Anderson J.B."/>
            <person name="Grigoriev I.V."/>
            <person name="Gueldener U."/>
            <person name="Muensterkoetter M."/>
            <person name="Nagy L.G."/>
        </authorList>
    </citation>
    <scope>NUCLEOTIDE SEQUENCE [LARGE SCALE GENOMIC DNA]</scope>
    <source>
        <strain evidence="2">C18/9</strain>
    </source>
</reference>
<dbReference type="Proteomes" id="UP000219338">
    <property type="component" value="Unassembled WGS sequence"/>
</dbReference>
<accession>A0A284RHC1</accession>
<keyword evidence="2" id="KW-1185">Reference proteome</keyword>
<name>A0A284RHC1_ARMOS</name>
<evidence type="ECO:0000313" key="2">
    <source>
        <dbReference type="Proteomes" id="UP000219338"/>
    </source>
</evidence>
<evidence type="ECO:0000313" key="1">
    <source>
        <dbReference type="EMBL" id="SJL08145.1"/>
    </source>
</evidence>